<evidence type="ECO:0000313" key="1">
    <source>
        <dbReference type="EMBL" id="MCS0585341.1"/>
    </source>
</evidence>
<sequence>MRDHARECRDDASAIVKDEGDCTLLKYHDADGVNVLYSPEFGYAYVNEKSPGVGNSLFLEIDEVTSVEQAAEMWNASND</sequence>
<name>A0ABT1ZZI5_9BURK</name>
<reference evidence="1 2" key="1">
    <citation type="submission" date="2022-08" db="EMBL/GenBank/DDBJ databases">
        <title>Reclassification of Massilia species as members of the genera Telluria, Duganella, Pseudoduganella, Mokoshia gen. nov. and Zemynaea gen. nov. using orthogonal and non-orthogonal genome-based approaches.</title>
        <authorList>
            <person name="Bowman J.P."/>
        </authorList>
    </citation>
    <scope>NUCLEOTIDE SEQUENCE [LARGE SCALE GENOMIC DNA]</scope>
    <source>
        <strain evidence="1 2">JCM 31316</strain>
    </source>
</reference>
<gene>
    <name evidence="1" type="ORF">NX784_27555</name>
</gene>
<keyword evidence="2" id="KW-1185">Reference proteome</keyword>
<proteinExistence type="predicted"/>
<evidence type="ECO:0000313" key="2">
    <source>
        <dbReference type="Proteomes" id="UP001204151"/>
    </source>
</evidence>
<organism evidence="1 2">
    <name type="scientific">Massilia pinisoli</name>
    <dbReference type="NCBI Taxonomy" id="1772194"/>
    <lineage>
        <taxon>Bacteria</taxon>
        <taxon>Pseudomonadati</taxon>
        <taxon>Pseudomonadota</taxon>
        <taxon>Betaproteobacteria</taxon>
        <taxon>Burkholderiales</taxon>
        <taxon>Oxalobacteraceae</taxon>
        <taxon>Telluria group</taxon>
        <taxon>Massilia</taxon>
    </lineage>
</organism>
<dbReference type="RefSeq" id="WP_258819866.1">
    <property type="nucleotide sequence ID" value="NZ_JANUGW010000032.1"/>
</dbReference>
<dbReference type="EMBL" id="JANUGW010000032">
    <property type="protein sequence ID" value="MCS0585341.1"/>
    <property type="molecule type" value="Genomic_DNA"/>
</dbReference>
<accession>A0ABT1ZZI5</accession>
<dbReference type="Proteomes" id="UP001204151">
    <property type="component" value="Unassembled WGS sequence"/>
</dbReference>
<protein>
    <submittedName>
        <fullName evidence="1">Uncharacterized protein</fullName>
    </submittedName>
</protein>
<comment type="caution">
    <text evidence="1">The sequence shown here is derived from an EMBL/GenBank/DDBJ whole genome shotgun (WGS) entry which is preliminary data.</text>
</comment>